<evidence type="ECO:0000256" key="1">
    <source>
        <dbReference type="SAM" id="MobiDB-lite"/>
    </source>
</evidence>
<dbReference type="Proteomes" id="UP000325113">
    <property type="component" value="Unassembled WGS sequence"/>
</dbReference>
<protein>
    <recommendedName>
        <fullName evidence="2">Endonuclease/exonuclease/phosphatase domain-containing protein</fullName>
    </recommendedName>
</protein>
<dbReference type="GO" id="GO:0000175">
    <property type="term" value="F:3'-5'-RNA exonuclease activity"/>
    <property type="evidence" value="ECO:0007669"/>
    <property type="project" value="TreeGrafter"/>
</dbReference>
<accession>A0A5A8CW19</accession>
<dbReference type="AlphaFoldDB" id="A0A5A8CW19"/>
<dbReference type="EMBL" id="VLTM01000078">
    <property type="protein sequence ID" value="KAA0157353.1"/>
    <property type="molecule type" value="Genomic_DNA"/>
</dbReference>
<name>A0A5A8CW19_CAFRO</name>
<sequence>MAASVPGSSAGGVRHSLVTYNILSEALCDTGSFKRYSPADVDVDVRWGRIESKLRSAMEEQCVLMLQEVSLEWASRIAVLCAQMGYMPIWRCYGSDFSNHMGVALLVPTAKYDVRRVRMARVGKELEHLIPRVGEPCPPETKPSATMVSIAAAVDAIGDASWWVLPPVMSRPVKQVWRAVKRSVGIFRKEDLRLPAAPRDEPWKEARTRHNAVVYASLVPKEDPSARPLGVAVYHMPCRFRGIARGVMTLHTWSLAKTLHRWASEDGADPVLGADFNFKPADRQYRLLATGSLLTEEEEAAAAAAEPSFVEDDPRGSSAGAFAPKDPSDFDGRLPAGLRLTSAYKAVHGAEPDFTNYNFADMVGDEPFIDALDFIWIGDGLRAVAAPALPSRTDDGVLEAGPYPSEAEPSDHVMVRADVVQV</sequence>
<evidence type="ECO:0000313" key="3">
    <source>
        <dbReference type="EMBL" id="KAA0157353.1"/>
    </source>
</evidence>
<comment type="caution">
    <text evidence="3">The sequence shown here is derived from an EMBL/GenBank/DDBJ whole genome shotgun (WGS) entry which is preliminary data.</text>
</comment>
<evidence type="ECO:0000313" key="4">
    <source>
        <dbReference type="Proteomes" id="UP000325113"/>
    </source>
</evidence>
<evidence type="ECO:0000259" key="2">
    <source>
        <dbReference type="Pfam" id="PF03372"/>
    </source>
</evidence>
<dbReference type="SUPFAM" id="SSF56219">
    <property type="entry name" value="DNase I-like"/>
    <property type="match status" value="1"/>
</dbReference>
<dbReference type="InterPro" id="IPR050410">
    <property type="entry name" value="CCR4/nocturin_mRNA_transcr"/>
</dbReference>
<dbReference type="PANTHER" id="PTHR12121:SF101">
    <property type="entry name" value="ENDONUCLEASE_EXONUCLEASE_PHOSPHATASE DOMAIN-CONTAINING PROTEIN"/>
    <property type="match status" value="1"/>
</dbReference>
<proteinExistence type="predicted"/>
<organism evidence="3 4">
    <name type="scientific">Cafeteria roenbergensis</name>
    <name type="common">Marine flagellate</name>
    <dbReference type="NCBI Taxonomy" id="33653"/>
    <lineage>
        <taxon>Eukaryota</taxon>
        <taxon>Sar</taxon>
        <taxon>Stramenopiles</taxon>
        <taxon>Bigyra</taxon>
        <taxon>Opalozoa</taxon>
        <taxon>Bicosoecida</taxon>
        <taxon>Cafeteriaceae</taxon>
        <taxon>Cafeteria</taxon>
    </lineage>
</organism>
<dbReference type="InterPro" id="IPR036691">
    <property type="entry name" value="Endo/exonu/phosph_ase_sf"/>
</dbReference>
<reference evidence="3 4" key="1">
    <citation type="submission" date="2019-07" db="EMBL/GenBank/DDBJ databases">
        <title>Genomes of Cafeteria roenbergensis.</title>
        <authorList>
            <person name="Fischer M.G."/>
            <person name="Hackl T."/>
            <person name="Roman M."/>
        </authorList>
    </citation>
    <scope>NUCLEOTIDE SEQUENCE [LARGE SCALE GENOMIC DNA]</scope>
    <source>
        <strain evidence="3 4">Cflag</strain>
    </source>
</reference>
<feature type="domain" description="Endonuclease/exonuclease/phosphatase" evidence="2">
    <location>
        <begin position="44"/>
        <end position="412"/>
    </location>
</feature>
<dbReference type="PANTHER" id="PTHR12121">
    <property type="entry name" value="CARBON CATABOLITE REPRESSOR PROTEIN 4"/>
    <property type="match status" value="1"/>
</dbReference>
<dbReference type="Pfam" id="PF03372">
    <property type="entry name" value="Exo_endo_phos"/>
    <property type="match status" value="1"/>
</dbReference>
<dbReference type="Gene3D" id="3.60.10.10">
    <property type="entry name" value="Endonuclease/exonuclease/phosphatase"/>
    <property type="match status" value="1"/>
</dbReference>
<feature type="region of interest" description="Disordered" evidence="1">
    <location>
        <begin position="302"/>
        <end position="326"/>
    </location>
</feature>
<gene>
    <name evidence="3" type="ORF">FNF31_05778</name>
</gene>
<dbReference type="InterPro" id="IPR005135">
    <property type="entry name" value="Endo/exonuclease/phosphatase"/>
</dbReference>